<reference evidence="2 3" key="1">
    <citation type="submission" date="2018-03" db="EMBL/GenBank/DDBJ databases">
        <title>Genomic Encyclopedia of Archaeal and Bacterial Type Strains, Phase II (KMG-II): from individual species to whole genera.</title>
        <authorList>
            <person name="Goeker M."/>
        </authorList>
    </citation>
    <scope>NUCLEOTIDE SEQUENCE [LARGE SCALE GENOMIC DNA]</scope>
    <source>
        <strain evidence="2 3">DSM 24859</strain>
    </source>
</reference>
<dbReference type="EMBL" id="PYAW01000003">
    <property type="protein sequence ID" value="PSL46732.1"/>
    <property type="molecule type" value="Genomic_DNA"/>
</dbReference>
<gene>
    <name evidence="2" type="ORF">CLV51_103714</name>
</gene>
<organism evidence="2 3">
    <name type="scientific">Chitinophaga niastensis</name>
    <dbReference type="NCBI Taxonomy" id="536980"/>
    <lineage>
        <taxon>Bacteria</taxon>
        <taxon>Pseudomonadati</taxon>
        <taxon>Bacteroidota</taxon>
        <taxon>Chitinophagia</taxon>
        <taxon>Chitinophagales</taxon>
        <taxon>Chitinophagaceae</taxon>
        <taxon>Chitinophaga</taxon>
    </lineage>
</organism>
<keyword evidence="1" id="KW-0732">Signal</keyword>
<keyword evidence="3" id="KW-1185">Reference proteome</keyword>
<sequence>MKTVISTLLGCLFAMSFASAQQLTPAQQLVLKTNEDSLNAGIAKNKTVISGYGSAYYQRNFNEQLSFATLERAVLFVGHQFNAKISFFSEMELENAKAGIGQENNGFAGEIAMEQAYLRFNLNPRQYLVAGLFIPRIGIINENHLPVNFNGVERPLVEQIVIPATWRELGIGFYGRLRNLPVNYSIALVNGLNAAAFTHGTGFKDGRAEGQGAFANNLAITASVQYFWQDFKFQVAGYAGGTNGLNKRKSDSLGLSYGAGAIPLYLGEADIQYARNGFAVKLLGTSVVFPEADQVNKAYAGNTSKAMYGAYLEGAYNLFEKSHHLADQQLNVFARYEMFDLNSAVPYNAIYDGTEKQQHLLIGLGYLPVPNVVIKADVRLMHTGDENPDLVVNPSPSRIPYKTNNSFLNIGIGYSF</sequence>
<dbReference type="Proteomes" id="UP000240971">
    <property type="component" value="Unassembled WGS sequence"/>
</dbReference>
<evidence type="ECO:0000256" key="1">
    <source>
        <dbReference type="SAM" id="SignalP"/>
    </source>
</evidence>
<feature type="chain" id="PRO_5015110644" evidence="1">
    <location>
        <begin position="21"/>
        <end position="416"/>
    </location>
</feature>
<dbReference type="AlphaFoldDB" id="A0A2P8HKI8"/>
<evidence type="ECO:0000313" key="3">
    <source>
        <dbReference type="Proteomes" id="UP000240971"/>
    </source>
</evidence>
<proteinExistence type="predicted"/>
<accession>A0A2P8HKI8</accession>
<dbReference type="RefSeq" id="WP_106529488.1">
    <property type="nucleotide sequence ID" value="NZ_PYAW01000003.1"/>
</dbReference>
<protein>
    <submittedName>
        <fullName evidence="2">Phosphate-selective porin O/P</fullName>
    </submittedName>
</protein>
<dbReference type="OrthoDB" id="9768080at2"/>
<dbReference type="SUPFAM" id="SSF56935">
    <property type="entry name" value="Porins"/>
    <property type="match status" value="1"/>
</dbReference>
<evidence type="ECO:0000313" key="2">
    <source>
        <dbReference type="EMBL" id="PSL46732.1"/>
    </source>
</evidence>
<feature type="signal peptide" evidence="1">
    <location>
        <begin position="1"/>
        <end position="20"/>
    </location>
</feature>
<name>A0A2P8HKI8_CHINA</name>
<comment type="caution">
    <text evidence="2">The sequence shown here is derived from an EMBL/GenBank/DDBJ whole genome shotgun (WGS) entry which is preliminary data.</text>
</comment>